<dbReference type="AlphaFoldDB" id="A0A366EKI8"/>
<evidence type="ECO:0000313" key="2">
    <source>
        <dbReference type="Proteomes" id="UP000253529"/>
    </source>
</evidence>
<comment type="caution">
    <text evidence="1">The sequence shown here is derived from an EMBL/GenBank/DDBJ whole genome shotgun (WGS) entry which is preliminary data.</text>
</comment>
<name>A0A366EKI8_9HYPH</name>
<keyword evidence="2" id="KW-1185">Reference proteome</keyword>
<gene>
    <name evidence="1" type="ORF">DFR50_14844</name>
</gene>
<dbReference type="RefSeq" id="WP_342634588.1">
    <property type="nucleotide sequence ID" value="NZ_QNRK01000048.1"/>
</dbReference>
<protein>
    <submittedName>
        <fullName evidence="1">Carotenoid 1,2-hydratase</fullName>
    </submittedName>
</protein>
<evidence type="ECO:0000313" key="1">
    <source>
        <dbReference type="EMBL" id="RBP02903.1"/>
    </source>
</evidence>
<reference evidence="1 2" key="1">
    <citation type="submission" date="2018-06" db="EMBL/GenBank/DDBJ databases">
        <title>Genomic Encyclopedia of Type Strains, Phase IV (KMG-IV): sequencing the most valuable type-strain genomes for metagenomic binning, comparative biology and taxonomic classification.</title>
        <authorList>
            <person name="Goeker M."/>
        </authorList>
    </citation>
    <scope>NUCLEOTIDE SEQUENCE [LARGE SCALE GENOMIC DNA]</scope>
    <source>
        <strain evidence="1 2">DSM 24875</strain>
    </source>
</reference>
<dbReference type="CDD" id="cd21471">
    <property type="entry name" value="CrtC-like"/>
    <property type="match status" value="1"/>
</dbReference>
<organism evidence="1 2">
    <name type="scientific">Roseiarcus fermentans</name>
    <dbReference type="NCBI Taxonomy" id="1473586"/>
    <lineage>
        <taxon>Bacteria</taxon>
        <taxon>Pseudomonadati</taxon>
        <taxon>Pseudomonadota</taxon>
        <taxon>Alphaproteobacteria</taxon>
        <taxon>Hyphomicrobiales</taxon>
        <taxon>Roseiarcaceae</taxon>
        <taxon>Roseiarcus</taxon>
    </lineage>
</organism>
<dbReference type="Proteomes" id="UP000253529">
    <property type="component" value="Unassembled WGS sequence"/>
</dbReference>
<dbReference type="EMBL" id="QNRK01000048">
    <property type="protein sequence ID" value="RBP02903.1"/>
    <property type="molecule type" value="Genomic_DNA"/>
</dbReference>
<accession>A0A366EKI8</accession>
<sequence length="273" mass="30525">MIVFVGSVFSPYYAWAGRRDPLDHCAFNVALYGPRGAIWTMTERRRRAVRPGRDTLEIGRSRAEWTGAGLALVIDERAAPFPRRVRGRIEVRAAALNANAFTLDAEGGHWWRPIMPTADVEVAMDAPALRWRGTGYFDQNAGAEPLERGFSRWTWSRAATASGASVLYDAAPRRGPPLSLALRFDARGGCETLAAPPPVPLPRTKWRLERATRSDDGRAEAVRSFEDSPFYARSLVAHRLHGETVESVHESLSLDRFASPAVRLMLPFRMPRW</sequence>
<proteinExistence type="predicted"/>
<dbReference type="SUPFAM" id="SSF159245">
    <property type="entry name" value="AttH-like"/>
    <property type="match status" value="1"/>
</dbReference>